<accession>A0ABW7WXY8</accession>
<proteinExistence type="predicted"/>
<keyword evidence="2" id="KW-1185">Reference proteome</keyword>
<dbReference type="RefSeq" id="WP_357406431.1">
    <property type="nucleotide sequence ID" value="NZ_JBEYCD010000008.1"/>
</dbReference>
<evidence type="ECO:0000313" key="2">
    <source>
        <dbReference type="Proteomes" id="UP001611415"/>
    </source>
</evidence>
<name>A0ABW7WXY8_9NOCA</name>
<dbReference type="EMBL" id="JBIRYO010000005">
    <property type="protein sequence ID" value="MFI2473717.1"/>
    <property type="molecule type" value="Genomic_DNA"/>
</dbReference>
<reference evidence="1 2" key="1">
    <citation type="submission" date="2024-10" db="EMBL/GenBank/DDBJ databases">
        <title>The Natural Products Discovery Center: Release of the First 8490 Sequenced Strains for Exploring Actinobacteria Biosynthetic Diversity.</title>
        <authorList>
            <person name="Kalkreuter E."/>
            <person name="Kautsar S.A."/>
            <person name="Yang D."/>
            <person name="Bader C.D."/>
            <person name="Teijaro C.N."/>
            <person name="Fluegel L."/>
            <person name="Davis C.M."/>
            <person name="Simpson J.R."/>
            <person name="Lauterbach L."/>
            <person name="Steele A.D."/>
            <person name="Gui C."/>
            <person name="Meng S."/>
            <person name="Li G."/>
            <person name="Viehrig K."/>
            <person name="Ye F."/>
            <person name="Su P."/>
            <person name="Kiefer A.F."/>
            <person name="Nichols A."/>
            <person name="Cepeda A.J."/>
            <person name="Yan W."/>
            <person name="Fan B."/>
            <person name="Jiang Y."/>
            <person name="Adhikari A."/>
            <person name="Zheng C.-J."/>
            <person name="Schuster L."/>
            <person name="Cowan T.M."/>
            <person name="Smanski M.J."/>
            <person name="Chevrette M.G."/>
            <person name="De Carvalho L.P.S."/>
            <person name="Shen B."/>
        </authorList>
    </citation>
    <scope>NUCLEOTIDE SEQUENCE [LARGE SCALE GENOMIC DNA]</scope>
    <source>
        <strain evidence="1 2">NPDC019275</strain>
    </source>
</reference>
<comment type="caution">
    <text evidence="1">The sequence shown here is derived from an EMBL/GenBank/DDBJ whole genome shotgun (WGS) entry which is preliminary data.</text>
</comment>
<dbReference type="Proteomes" id="UP001611415">
    <property type="component" value="Unassembled WGS sequence"/>
</dbReference>
<evidence type="ECO:0000313" key="1">
    <source>
        <dbReference type="EMBL" id="MFI2473717.1"/>
    </source>
</evidence>
<organism evidence="1 2">
    <name type="scientific">Nocardia xishanensis</name>
    <dbReference type="NCBI Taxonomy" id="238964"/>
    <lineage>
        <taxon>Bacteria</taxon>
        <taxon>Bacillati</taxon>
        <taxon>Actinomycetota</taxon>
        <taxon>Actinomycetes</taxon>
        <taxon>Mycobacteriales</taxon>
        <taxon>Nocardiaceae</taxon>
        <taxon>Nocardia</taxon>
    </lineage>
</organism>
<gene>
    <name evidence="1" type="ORF">ACH49W_10115</name>
</gene>
<sequence length="58" mass="6540">MKLAAIIAMKIRPCPFADVNAEAGVIATPVEQLVAIRASWTILRWPRCVARHLTRRRT</sequence>
<protein>
    <submittedName>
        <fullName evidence="1">Uncharacterized protein</fullName>
    </submittedName>
</protein>